<dbReference type="Gene3D" id="3.40.50.10660">
    <property type="entry name" value="PrpR receptor domain-like"/>
    <property type="match status" value="1"/>
</dbReference>
<dbReference type="InterPro" id="IPR010524">
    <property type="entry name" value="Sig_transdc_resp-reg_PrpR_N"/>
</dbReference>
<dbReference type="GO" id="GO:0043565">
    <property type="term" value="F:sequence-specific DNA binding"/>
    <property type="evidence" value="ECO:0007669"/>
    <property type="project" value="InterPro"/>
</dbReference>
<dbReference type="InterPro" id="IPR027417">
    <property type="entry name" value="P-loop_NTPase"/>
</dbReference>
<dbReference type="AlphaFoldDB" id="A0A412ZBG0"/>
<keyword evidence="4" id="KW-0238">DNA-binding</keyword>
<dbReference type="PANTHER" id="PTHR32071:SF57">
    <property type="entry name" value="C4-DICARBOXYLATE TRANSPORT TRANSCRIPTIONAL REGULATORY PROTEIN DCTD"/>
    <property type="match status" value="1"/>
</dbReference>
<accession>A0A412ZBG0</accession>
<reference evidence="7 8" key="1">
    <citation type="submission" date="2018-08" db="EMBL/GenBank/DDBJ databases">
        <title>A genome reference for cultivated species of the human gut microbiota.</title>
        <authorList>
            <person name="Zou Y."/>
            <person name="Xue W."/>
            <person name="Luo G."/>
        </authorList>
    </citation>
    <scope>NUCLEOTIDE SEQUENCE [LARGE SCALE GENOMIC DNA]</scope>
    <source>
        <strain evidence="7 8">AF14-18</strain>
    </source>
</reference>
<evidence type="ECO:0000256" key="5">
    <source>
        <dbReference type="ARBA" id="ARBA00023163"/>
    </source>
</evidence>
<dbReference type="CDD" id="cd00009">
    <property type="entry name" value="AAA"/>
    <property type="match status" value="1"/>
</dbReference>
<dbReference type="PROSITE" id="PS00688">
    <property type="entry name" value="SIGMA54_INTERACT_3"/>
    <property type="match status" value="1"/>
</dbReference>
<dbReference type="SMART" id="SM00382">
    <property type="entry name" value="AAA"/>
    <property type="match status" value="1"/>
</dbReference>
<keyword evidence="2" id="KW-0067">ATP-binding</keyword>
<comment type="caution">
    <text evidence="7">The sequence shown here is derived from an EMBL/GenBank/DDBJ whole genome shotgun (WGS) entry which is preliminary data.</text>
</comment>
<evidence type="ECO:0000259" key="6">
    <source>
        <dbReference type="PROSITE" id="PS50045"/>
    </source>
</evidence>
<organism evidence="7 8">
    <name type="scientific">Enterocloster bolteae</name>
    <dbReference type="NCBI Taxonomy" id="208479"/>
    <lineage>
        <taxon>Bacteria</taxon>
        <taxon>Bacillati</taxon>
        <taxon>Bacillota</taxon>
        <taxon>Clostridia</taxon>
        <taxon>Lachnospirales</taxon>
        <taxon>Lachnospiraceae</taxon>
        <taxon>Enterocloster</taxon>
    </lineage>
</organism>
<evidence type="ECO:0000256" key="4">
    <source>
        <dbReference type="ARBA" id="ARBA00023125"/>
    </source>
</evidence>
<dbReference type="Proteomes" id="UP000284543">
    <property type="component" value="Unassembled WGS sequence"/>
</dbReference>
<dbReference type="SUPFAM" id="SSF52540">
    <property type="entry name" value="P-loop containing nucleoside triphosphate hydrolases"/>
    <property type="match status" value="1"/>
</dbReference>
<dbReference type="Gene3D" id="3.40.50.2300">
    <property type="match status" value="1"/>
</dbReference>
<dbReference type="Pfam" id="PF25601">
    <property type="entry name" value="AAA_lid_14"/>
    <property type="match status" value="1"/>
</dbReference>
<keyword evidence="1" id="KW-0547">Nucleotide-binding</keyword>
<evidence type="ECO:0000313" key="8">
    <source>
        <dbReference type="Proteomes" id="UP000284543"/>
    </source>
</evidence>
<dbReference type="InterPro" id="IPR025943">
    <property type="entry name" value="Sigma_54_int_dom_ATP-bd_2"/>
</dbReference>
<protein>
    <submittedName>
        <fullName evidence="7">AAA family ATPase</fullName>
    </submittedName>
</protein>
<dbReference type="EMBL" id="QRZM01000002">
    <property type="protein sequence ID" value="RGV77452.1"/>
    <property type="molecule type" value="Genomic_DNA"/>
</dbReference>
<evidence type="ECO:0000256" key="1">
    <source>
        <dbReference type="ARBA" id="ARBA00022741"/>
    </source>
</evidence>
<dbReference type="InterPro" id="IPR058031">
    <property type="entry name" value="AAA_lid_NorR"/>
</dbReference>
<dbReference type="Pfam" id="PF00158">
    <property type="entry name" value="Sigma54_activat"/>
    <property type="match status" value="1"/>
</dbReference>
<dbReference type="PANTHER" id="PTHR32071">
    <property type="entry name" value="TRANSCRIPTIONAL REGULATORY PROTEIN"/>
    <property type="match status" value="1"/>
</dbReference>
<dbReference type="Gene3D" id="3.40.50.300">
    <property type="entry name" value="P-loop containing nucleotide triphosphate hydrolases"/>
    <property type="match status" value="1"/>
</dbReference>
<evidence type="ECO:0000313" key="7">
    <source>
        <dbReference type="EMBL" id="RGV77452.1"/>
    </source>
</evidence>
<name>A0A412ZBG0_9FIRM</name>
<dbReference type="RefSeq" id="WP_118018019.1">
    <property type="nucleotide sequence ID" value="NZ_CAUHGS010000002.1"/>
</dbReference>
<dbReference type="InterPro" id="IPR009057">
    <property type="entry name" value="Homeodomain-like_sf"/>
</dbReference>
<gene>
    <name evidence="7" type="ORF">DWW02_07215</name>
</gene>
<dbReference type="PROSITE" id="PS50045">
    <property type="entry name" value="SIGMA54_INTERACT_4"/>
    <property type="match status" value="1"/>
</dbReference>
<dbReference type="Pfam" id="PF02954">
    <property type="entry name" value="HTH_8"/>
    <property type="match status" value="1"/>
</dbReference>
<dbReference type="FunFam" id="3.40.50.300:FF:000006">
    <property type="entry name" value="DNA-binding transcriptional regulator NtrC"/>
    <property type="match status" value="1"/>
</dbReference>
<dbReference type="InterPro" id="IPR002197">
    <property type="entry name" value="HTH_Fis"/>
</dbReference>
<dbReference type="InterPro" id="IPR002078">
    <property type="entry name" value="Sigma_54_int"/>
</dbReference>
<sequence>MKSHELMLISVYPEMLEDIQAVCQTMHIEPTILQWEIAQQGLLDKLNQMFLELPKPDVIISRGATAGMIEQYFPEIVSIRAEPDNLEILEILNKAREYGSRIGLILFDEYVDHYKIKTVEHLLDVEEVRIYPFRSRADIESQVLRGKRDGMDVMVGGGTLALRMGKQCGMNVCFVESGRLSLKKAIRQAESIIYARQREKLQLKCFSSAASSIQEGILSTENGTIVVANQEMGHILNINERLILNKKAEALPSSLMAPCILTFMFHDTADDGILKINGQNYYVKKSTARSKTNQRIIAVFQGTRNIQYQEQRVRSELRNNGFMAKYTFEDIVAESALMKSLMDKARLYASTNAGILINGNSGTGKELLAQSIHNASPRHNQPFVAVNCAAIPASLLESELFGYEEGAFSGAKKGGKRGLFELAHKGTIFLDEINSMPIELQSVLLRTIQEKEIRRVGAQKNIYVDIRIISACNKNMEELIADGKFRADLYYRLNTLKLTMPDLETRKEDIPPLCGYFLKRYSAKYSVPIPALSPEDSEILLKRSWPGNVRELENTMHRYVILSSLQHCSVNDCLDGTPPEQAASSGASQPPLEGTLAQMELALIRKCLEENHGSREKTAKQLGISRSTLWKKLSQQA</sequence>
<dbReference type="InterPro" id="IPR003593">
    <property type="entry name" value="AAA+_ATPase"/>
</dbReference>
<dbReference type="GO" id="GO:0006355">
    <property type="term" value="P:regulation of DNA-templated transcription"/>
    <property type="evidence" value="ECO:0007669"/>
    <property type="project" value="InterPro"/>
</dbReference>
<dbReference type="SUPFAM" id="SSF159800">
    <property type="entry name" value="PrpR receptor domain-like"/>
    <property type="match status" value="1"/>
</dbReference>
<dbReference type="Gene3D" id="1.10.10.60">
    <property type="entry name" value="Homeodomain-like"/>
    <property type="match status" value="1"/>
</dbReference>
<feature type="domain" description="Sigma-54 factor interaction" evidence="6">
    <location>
        <begin position="331"/>
        <end position="561"/>
    </location>
</feature>
<dbReference type="InterPro" id="IPR025944">
    <property type="entry name" value="Sigma_54_int_dom_CS"/>
</dbReference>
<keyword evidence="3" id="KW-0805">Transcription regulation</keyword>
<dbReference type="SUPFAM" id="SSF46689">
    <property type="entry name" value="Homeodomain-like"/>
    <property type="match status" value="1"/>
</dbReference>
<dbReference type="Pfam" id="PF06506">
    <property type="entry name" value="PrpR_N"/>
    <property type="match status" value="1"/>
</dbReference>
<dbReference type="Gene3D" id="1.10.8.60">
    <property type="match status" value="1"/>
</dbReference>
<dbReference type="GO" id="GO:0000156">
    <property type="term" value="F:phosphorelay response regulator activity"/>
    <property type="evidence" value="ECO:0007669"/>
    <property type="project" value="InterPro"/>
</dbReference>
<evidence type="ECO:0000256" key="2">
    <source>
        <dbReference type="ARBA" id="ARBA00022840"/>
    </source>
</evidence>
<proteinExistence type="predicted"/>
<dbReference type="PRINTS" id="PR01590">
    <property type="entry name" value="HTHFIS"/>
</dbReference>
<keyword evidence="5" id="KW-0804">Transcription</keyword>
<dbReference type="GO" id="GO:0005524">
    <property type="term" value="F:ATP binding"/>
    <property type="evidence" value="ECO:0007669"/>
    <property type="project" value="UniProtKB-KW"/>
</dbReference>
<dbReference type="PROSITE" id="PS00676">
    <property type="entry name" value="SIGMA54_INTERACT_2"/>
    <property type="match status" value="1"/>
</dbReference>
<evidence type="ECO:0000256" key="3">
    <source>
        <dbReference type="ARBA" id="ARBA00023015"/>
    </source>
</evidence>